<dbReference type="AlphaFoldDB" id="A0A6G1MAN8"/>
<comment type="caution">
    <text evidence="2">The sequence shown here is derived from an EMBL/GenBank/DDBJ whole genome shotgun (WGS) entry which is preliminary data.</text>
</comment>
<reference evidence="2 3" key="1">
    <citation type="submission" date="2019-06" db="EMBL/GenBank/DDBJ databases">
        <authorList>
            <person name="Palmer J.M."/>
        </authorList>
    </citation>
    <scope>NUCLEOTIDE SEQUENCE [LARGE SCALE GENOMIC DNA]</scope>
    <source>
        <strain evidence="2 3">TWF191</strain>
    </source>
</reference>
<sequence>MPPNPFRRGTDWTSPRDQVYPETPSYTGFSSFGPKRGNLLHSDDNPLYAPHLSQKASFASKTQSFHDCYDTTTLAPFALAAPPSRPNQNPPPDAPQPPPTRPRGPDPSRPQGPSDPPDPRRIPQFVSRPSHFRATVEGSHQFI</sequence>
<evidence type="ECO:0000256" key="1">
    <source>
        <dbReference type="SAM" id="MobiDB-lite"/>
    </source>
</evidence>
<protein>
    <submittedName>
        <fullName evidence="2">Uncharacterized protein</fullName>
    </submittedName>
</protein>
<name>A0A6G1MAN8_ORBOL</name>
<evidence type="ECO:0000313" key="3">
    <source>
        <dbReference type="Proteomes" id="UP000483672"/>
    </source>
</evidence>
<feature type="compositionally biased region" description="Pro residues" evidence="1">
    <location>
        <begin position="83"/>
        <end position="116"/>
    </location>
</feature>
<dbReference type="Proteomes" id="UP000483672">
    <property type="component" value="Unassembled WGS sequence"/>
</dbReference>
<accession>A0A6G1MAN8</accession>
<evidence type="ECO:0000313" key="2">
    <source>
        <dbReference type="EMBL" id="KAF3219169.1"/>
    </source>
</evidence>
<organism evidence="2 3">
    <name type="scientific">Orbilia oligospora</name>
    <name type="common">Nematode-trapping fungus</name>
    <name type="synonym">Arthrobotrys oligospora</name>
    <dbReference type="NCBI Taxonomy" id="2813651"/>
    <lineage>
        <taxon>Eukaryota</taxon>
        <taxon>Fungi</taxon>
        <taxon>Dikarya</taxon>
        <taxon>Ascomycota</taxon>
        <taxon>Pezizomycotina</taxon>
        <taxon>Orbiliomycetes</taxon>
        <taxon>Orbiliales</taxon>
        <taxon>Orbiliaceae</taxon>
        <taxon>Orbilia</taxon>
    </lineage>
</organism>
<proteinExistence type="predicted"/>
<feature type="region of interest" description="Disordered" evidence="1">
    <location>
        <begin position="76"/>
        <end position="143"/>
    </location>
</feature>
<gene>
    <name evidence="2" type="ORF">TWF191_007966</name>
</gene>
<feature type="region of interest" description="Disordered" evidence="1">
    <location>
        <begin position="1"/>
        <end position="47"/>
    </location>
</feature>
<dbReference type="EMBL" id="WIPF01000051">
    <property type="protein sequence ID" value="KAF3219169.1"/>
    <property type="molecule type" value="Genomic_DNA"/>
</dbReference>